<dbReference type="EMBL" id="GBRH01265691">
    <property type="protein sequence ID" value="JAD32204.1"/>
    <property type="molecule type" value="Transcribed_RNA"/>
</dbReference>
<accession>A0A0A8YYH4</accession>
<protein>
    <submittedName>
        <fullName evidence="2">Uncharacterized protein</fullName>
    </submittedName>
</protein>
<sequence length="122" mass="13284">MDFPALPSPFPAGSPRRSPPTPSLLRCCPAAVGIGLAWRCSNSAAVLHGRSNMAWPHRRALSPPWSSHPLRGLRLFWSSRTSSGAKLGFVVCSLSSPHRAVHPRTYDMMIGSTLTIPSERVR</sequence>
<evidence type="ECO:0000313" key="2">
    <source>
        <dbReference type="EMBL" id="JAD32204.1"/>
    </source>
</evidence>
<evidence type="ECO:0000256" key="1">
    <source>
        <dbReference type="SAM" id="MobiDB-lite"/>
    </source>
</evidence>
<name>A0A0A8YYH4_ARUDO</name>
<organism evidence="2">
    <name type="scientific">Arundo donax</name>
    <name type="common">Giant reed</name>
    <name type="synonym">Donax arundinaceus</name>
    <dbReference type="NCBI Taxonomy" id="35708"/>
    <lineage>
        <taxon>Eukaryota</taxon>
        <taxon>Viridiplantae</taxon>
        <taxon>Streptophyta</taxon>
        <taxon>Embryophyta</taxon>
        <taxon>Tracheophyta</taxon>
        <taxon>Spermatophyta</taxon>
        <taxon>Magnoliopsida</taxon>
        <taxon>Liliopsida</taxon>
        <taxon>Poales</taxon>
        <taxon>Poaceae</taxon>
        <taxon>PACMAD clade</taxon>
        <taxon>Arundinoideae</taxon>
        <taxon>Arundineae</taxon>
        <taxon>Arundo</taxon>
    </lineage>
</organism>
<reference evidence="2" key="2">
    <citation type="journal article" date="2015" name="Data Brief">
        <title>Shoot transcriptome of the giant reed, Arundo donax.</title>
        <authorList>
            <person name="Barrero R.A."/>
            <person name="Guerrero F.D."/>
            <person name="Moolhuijzen P."/>
            <person name="Goolsby J.A."/>
            <person name="Tidwell J."/>
            <person name="Bellgard S.E."/>
            <person name="Bellgard M.I."/>
        </authorList>
    </citation>
    <scope>NUCLEOTIDE SEQUENCE</scope>
    <source>
        <tissue evidence="2">Shoot tissue taken approximately 20 cm above the soil surface</tissue>
    </source>
</reference>
<reference evidence="2" key="1">
    <citation type="submission" date="2014-09" db="EMBL/GenBank/DDBJ databases">
        <authorList>
            <person name="Magalhaes I.L.F."/>
            <person name="Oliveira U."/>
            <person name="Santos F.R."/>
            <person name="Vidigal T.H.D.A."/>
            <person name="Brescovit A.D."/>
            <person name="Santos A.J."/>
        </authorList>
    </citation>
    <scope>NUCLEOTIDE SEQUENCE</scope>
    <source>
        <tissue evidence="2">Shoot tissue taken approximately 20 cm above the soil surface</tissue>
    </source>
</reference>
<feature type="region of interest" description="Disordered" evidence="1">
    <location>
        <begin position="1"/>
        <end position="22"/>
    </location>
</feature>
<proteinExistence type="predicted"/>
<dbReference type="AlphaFoldDB" id="A0A0A8YYH4"/>